<proteinExistence type="predicted"/>
<reference evidence="2 3" key="1">
    <citation type="submission" date="2021-06" db="EMBL/GenBank/DDBJ databases">
        <title>Complete genome sequence of Erwinia phage pEa_SNUABM_2.</title>
        <authorList>
            <person name="Kim S.G."/>
            <person name="Park S.C."/>
        </authorList>
    </citation>
    <scope>NUCLEOTIDE SEQUENCE [LARGE SCALE GENOMIC DNA]</scope>
</reference>
<evidence type="ECO:0000313" key="3">
    <source>
        <dbReference type="Proteomes" id="UP000827974"/>
    </source>
</evidence>
<evidence type="ECO:0000256" key="1">
    <source>
        <dbReference type="SAM" id="Phobius"/>
    </source>
</evidence>
<evidence type="ECO:0008006" key="4">
    <source>
        <dbReference type="Google" id="ProtNLM"/>
    </source>
</evidence>
<name>A0AAE7XQ09_9CAUD</name>
<keyword evidence="1" id="KW-1133">Transmembrane helix</keyword>
<dbReference type="EMBL" id="MZ443786">
    <property type="protein sequence ID" value="QZE59520.1"/>
    <property type="molecule type" value="Genomic_DNA"/>
</dbReference>
<evidence type="ECO:0000313" key="2">
    <source>
        <dbReference type="EMBL" id="QZE59520.1"/>
    </source>
</evidence>
<organism evidence="2 3">
    <name type="scientific">Erwinia phage pEa_SNUABM_2</name>
    <dbReference type="NCBI Taxonomy" id="2869547"/>
    <lineage>
        <taxon>Viruses</taxon>
        <taxon>Duplodnaviria</taxon>
        <taxon>Heunggongvirae</taxon>
        <taxon>Uroviricota</taxon>
        <taxon>Caudoviricetes</taxon>
        <taxon>Alexandravirus</taxon>
        <taxon>Alexandravirus SNUABM2</taxon>
    </lineage>
</organism>
<keyword evidence="3" id="KW-1185">Reference proteome</keyword>
<gene>
    <name evidence="2" type="ORF">pEaSNUABM2_00276</name>
</gene>
<keyword evidence="1" id="KW-0472">Membrane</keyword>
<feature type="transmembrane region" description="Helical" evidence="1">
    <location>
        <begin position="20"/>
        <end position="37"/>
    </location>
</feature>
<protein>
    <recommendedName>
        <fullName evidence="4">Transmembrane protein</fullName>
    </recommendedName>
</protein>
<feature type="transmembrane region" description="Helical" evidence="1">
    <location>
        <begin position="49"/>
        <end position="67"/>
    </location>
</feature>
<keyword evidence="1" id="KW-0812">Transmembrane</keyword>
<accession>A0AAE7XQ09</accession>
<dbReference type="Proteomes" id="UP000827974">
    <property type="component" value="Segment"/>
</dbReference>
<sequence length="120" mass="14592">MKERRNYYYDSPFYYGLITWRKRLFIVVAFFVFIVMFHADKPHVSNHQWVWTAIIFGLLFALCYIKLRVYETYLLEAMGPLDNNTIIGSLSFDRLERQHEVWYEKKFGHKPPKTNTWSID</sequence>